<keyword evidence="1" id="KW-0812">Transmembrane</keyword>
<name>A0ABD2PWE9_9PLAT</name>
<dbReference type="AlphaFoldDB" id="A0ABD2PWE9"/>
<feature type="transmembrane region" description="Helical" evidence="1">
    <location>
        <begin position="184"/>
        <end position="205"/>
    </location>
</feature>
<dbReference type="EMBL" id="JBJKFK010002119">
    <property type="protein sequence ID" value="KAL3311604.1"/>
    <property type="molecule type" value="Genomic_DNA"/>
</dbReference>
<evidence type="ECO:0000256" key="1">
    <source>
        <dbReference type="SAM" id="Phobius"/>
    </source>
</evidence>
<protein>
    <submittedName>
        <fullName evidence="2">Uncharacterized protein</fullName>
    </submittedName>
</protein>
<organism evidence="2 3">
    <name type="scientific">Cichlidogyrus casuarinus</name>
    <dbReference type="NCBI Taxonomy" id="1844966"/>
    <lineage>
        <taxon>Eukaryota</taxon>
        <taxon>Metazoa</taxon>
        <taxon>Spiralia</taxon>
        <taxon>Lophotrochozoa</taxon>
        <taxon>Platyhelminthes</taxon>
        <taxon>Monogenea</taxon>
        <taxon>Monopisthocotylea</taxon>
        <taxon>Dactylogyridea</taxon>
        <taxon>Ancyrocephalidae</taxon>
        <taxon>Cichlidogyrus</taxon>
    </lineage>
</organism>
<keyword evidence="1" id="KW-0472">Membrane</keyword>
<accession>A0ABD2PWE9</accession>
<reference evidence="2 3" key="1">
    <citation type="submission" date="2024-11" db="EMBL/GenBank/DDBJ databases">
        <title>Adaptive evolution of stress response genes in parasites aligns with host niche diversity.</title>
        <authorList>
            <person name="Hahn C."/>
            <person name="Resl P."/>
        </authorList>
    </citation>
    <scope>NUCLEOTIDE SEQUENCE [LARGE SCALE GENOMIC DNA]</scope>
    <source>
        <strain evidence="2">EGGRZ-B1_66</strain>
        <tissue evidence="2">Body</tissue>
    </source>
</reference>
<keyword evidence="3" id="KW-1185">Reference proteome</keyword>
<evidence type="ECO:0000313" key="2">
    <source>
        <dbReference type="EMBL" id="KAL3311604.1"/>
    </source>
</evidence>
<dbReference type="Proteomes" id="UP001626550">
    <property type="component" value="Unassembled WGS sequence"/>
</dbReference>
<evidence type="ECO:0000313" key="3">
    <source>
        <dbReference type="Proteomes" id="UP001626550"/>
    </source>
</evidence>
<proteinExistence type="predicted"/>
<gene>
    <name evidence="2" type="ORF">Ciccas_009814</name>
</gene>
<comment type="caution">
    <text evidence="2">The sequence shown here is derived from an EMBL/GenBank/DDBJ whole genome shotgun (WGS) entry which is preliminary data.</text>
</comment>
<keyword evidence="1" id="KW-1133">Transmembrane helix</keyword>
<sequence length="250" mass="28360">MDDGYIDCTQEDVDLRDCFSKADKNGRTVDLKYRPFWNMEMYMSIVTKNLEIFTVDSHEYQSLVLSIKFQSPPNWPIMLSVGNSSQVKFPMEGTRYVVIASNTTAQFDWRLRMLALETGYTWLDINLNVGTTGPSDEKDYTIKCCAYEEEFLQNLNPNYPNHTSETIASVKITMSPSDTPTHTVMLGIIYVIVVALIIANCLHYYHYYIKNKILTSAFIHLAKSFLVVEKACMPNGHVSIDVDDVSGATG</sequence>